<dbReference type="Proteomes" id="UP000027361">
    <property type="component" value="Unassembled WGS sequence"/>
</dbReference>
<evidence type="ECO:0000313" key="2">
    <source>
        <dbReference type="EMBL" id="KDN41057.1"/>
    </source>
</evidence>
<dbReference type="InterPro" id="IPR052848">
    <property type="entry name" value="CHCH_domain-containing_protein"/>
</dbReference>
<dbReference type="GeneID" id="25264975"/>
<dbReference type="OMA" id="LAFHQCM"/>
<comment type="caution">
    <text evidence="2">The sequence shown here is derived from an EMBL/GenBank/DDBJ whole genome shotgun (WGS) entry which is preliminary data.</text>
</comment>
<dbReference type="GO" id="GO:0005758">
    <property type="term" value="C:mitochondrial intermembrane space"/>
    <property type="evidence" value="ECO:0007669"/>
    <property type="project" value="TreeGrafter"/>
</dbReference>
<dbReference type="HOGENOM" id="CLU_160816_1_0_1"/>
<evidence type="ECO:0000313" key="3">
    <source>
        <dbReference type="Proteomes" id="UP000027361"/>
    </source>
</evidence>
<accession>A0A066VH42</accession>
<gene>
    <name evidence="2" type="ORF">K437DRAFT_258410</name>
</gene>
<dbReference type="InterPro" id="IPR031731">
    <property type="entry name" value="CX9C"/>
</dbReference>
<organism evidence="2 3">
    <name type="scientific">Tilletiaria anomala (strain ATCC 24038 / CBS 436.72 / UBC 951)</name>
    <dbReference type="NCBI Taxonomy" id="1037660"/>
    <lineage>
        <taxon>Eukaryota</taxon>
        <taxon>Fungi</taxon>
        <taxon>Dikarya</taxon>
        <taxon>Basidiomycota</taxon>
        <taxon>Ustilaginomycotina</taxon>
        <taxon>Exobasidiomycetes</taxon>
        <taxon>Georgefischeriales</taxon>
        <taxon>Tilletiariaceae</taxon>
        <taxon>Tilletiaria</taxon>
    </lineage>
</organism>
<dbReference type="PANTHER" id="PTHR47106:SF1">
    <property type="entry name" value="COILED-COIL-HELIX-COILED-COIL-HELIX DOMAIN-CONTAINING PROTEIN 5"/>
    <property type="match status" value="1"/>
</dbReference>
<dbReference type="AlphaFoldDB" id="A0A066VH42"/>
<name>A0A066VH42_TILAU</name>
<reference evidence="2 3" key="1">
    <citation type="submission" date="2014-05" db="EMBL/GenBank/DDBJ databases">
        <title>Draft genome sequence of a rare smut relative, Tilletiaria anomala UBC 951.</title>
        <authorList>
            <consortium name="DOE Joint Genome Institute"/>
            <person name="Toome M."/>
            <person name="Kuo A."/>
            <person name="Henrissat B."/>
            <person name="Lipzen A."/>
            <person name="Tritt A."/>
            <person name="Yoshinaga Y."/>
            <person name="Zane M."/>
            <person name="Barry K."/>
            <person name="Grigoriev I.V."/>
            <person name="Spatafora J.W."/>
            <person name="Aimea M.C."/>
        </authorList>
    </citation>
    <scope>NUCLEOTIDE SEQUENCE [LARGE SCALE GENOMIC DNA]</scope>
    <source>
        <strain evidence="2 3">UBC 951</strain>
    </source>
</reference>
<dbReference type="Gene3D" id="1.10.287.2900">
    <property type="match status" value="2"/>
</dbReference>
<dbReference type="GO" id="GO:0045333">
    <property type="term" value="P:cellular respiration"/>
    <property type="evidence" value="ECO:0007669"/>
    <property type="project" value="TreeGrafter"/>
</dbReference>
<dbReference type="PANTHER" id="PTHR47106">
    <property type="entry name" value="COILED-COIL-HELIX-COILED-COIL-HELIX DOMAIN-CONTAINING PROTEIN 5"/>
    <property type="match status" value="1"/>
</dbReference>
<evidence type="ECO:0000259" key="1">
    <source>
        <dbReference type="Pfam" id="PF16860"/>
    </source>
</evidence>
<dbReference type="EMBL" id="JMSN01000084">
    <property type="protein sequence ID" value="KDN41057.1"/>
    <property type="molecule type" value="Genomic_DNA"/>
</dbReference>
<dbReference type="InParanoid" id="A0A066VH42"/>
<protein>
    <recommendedName>
        <fullName evidence="1">IMS import disulfide relay-system CHCH-CHCH-like Cx9C domain-containing protein</fullName>
    </recommendedName>
</protein>
<dbReference type="RefSeq" id="XP_013241573.1">
    <property type="nucleotide sequence ID" value="XM_013386119.1"/>
</dbReference>
<dbReference type="OrthoDB" id="2581252at2759"/>
<feature type="domain" description="IMS import disulfide relay-system CHCH-CHCH-like Cx9C" evidence="1">
    <location>
        <begin position="5"/>
        <end position="51"/>
    </location>
</feature>
<dbReference type="Pfam" id="PF16860">
    <property type="entry name" value="CX9C"/>
    <property type="match status" value="1"/>
</dbReference>
<keyword evidence="3" id="KW-1185">Reference proteome</keyword>
<proteinExistence type="predicted"/>
<sequence>MEESMELVAAKCGKQLNEYQRCILSSRSDSNPAAKCALYQRALAQCSAEAVPLIAATKRHCSAQIRAYDACLQAHVSRDDAADALQKECSGVLRELWRCTEMVKTRYQSEKYSTEGEEARAQAEKVLGI</sequence>